<reference evidence="16 17" key="1">
    <citation type="journal article" date="2023" name="Environ Microbiome">
        <title>A coral-associated actinobacterium mitigates coral bleaching under heat stress.</title>
        <authorList>
            <person name="Li J."/>
            <person name="Zou Y."/>
            <person name="Li Q."/>
            <person name="Zhang J."/>
            <person name="Bourne D.G."/>
            <person name="Lyu Y."/>
            <person name="Liu C."/>
            <person name="Zhang S."/>
        </authorList>
    </citation>
    <scope>NUCLEOTIDE SEQUENCE [LARGE SCALE GENOMIC DNA]</scope>
    <source>
        <strain evidence="16 17">SCSIO 13291</strain>
    </source>
</reference>
<dbReference type="Pfam" id="PF07664">
    <property type="entry name" value="FeoB_C"/>
    <property type="match status" value="1"/>
</dbReference>
<dbReference type="InterPro" id="IPR011640">
    <property type="entry name" value="Fe2_transport_prot_B_C"/>
</dbReference>
<dbReference type="InterPro" id="IPR027417">
    <property type="entry name" value="P-loop_NTPase"/>
</dbReference>
<feature type="transmembrane region" description="Helical" evidence="14">
    <location>
        <begin position="336"/>
        <end position="360"/>
    </location>
</feature>
<organism evidence="16 17">
    <name type="scientific">Propioniciclava soli</name>
    <dbReference type="NCBI Taxonomy" id="2775081"/>
    <lineage>
        <taxon>Bacteria</taxon>
        <taxon>Bacillati</taxon>
        <taxon>Actinomycetota</taxon>
        <taxon>Actinomycetes</taxon>
        <taxon>Propionibacteriales</taxon>
        <taxon>Propionibacteriaceae</taxon>
        <taxon>Propioniciclava</taxon>
    </lineage>
</organism>
<dbReference type="EMBL" id="CP115965">
    <property type="protein sequence ID" value="WZW97528.1"/>
    <property type="molecule type" value="Genomic_DNA"/>
</dbReference>
<accession>A0ABZ3C4W1</accession>
<keyword evidence="11 14" id="KW-0342">GTP-binding</keyword>
<comment type="caution">
    <text evidence="14">Lacks conserved residue(s) required for the propagation of feature annotation.</text>
</comment>
<gene>
    <name evidence="16" type="primary">feoB</name>
    <name evidence="16" type="ORF">PCC79_11515</name>
</gene>
<evidence type="ECO:0000256" key="2">
    <source>
        <dbReference type="ARBA" id="ARBA00004651"/>
    </source>
</evidence>
<evidence type="ECO:0000256" key="4">
    <source>
        <dbReference type="ARBA" id="ARBA00022475"/>
    </source>
</evidence>
<dbReference type="Proteomes" id="UP001434337">
    <property type="component" value="Chromosome"/>
</dbReference>
<evidence type="ECO:0000256" key="1">
    <source>
        <dbReference type="ARBA" id="ARBA00003926"/>
    </source>
</evidence>
<dbReference type="Pfam" id="PF07670">
    <property type="entry name" value="Gate"/>
    <property type="match status" value="2"/>
</dbReference>
<feature type="transmembrane region" description="Helical" evidence="14">
    <location>
        <begin position="414"/>
        <end position="440"/>
    </location>
</feature>
<proteinExistence type="inferred from homology"/>
<dbReference type="InterPro" id="IPR006073">
    <property type="entry name" value="GTP-bd"/>
</dbReference>
<evidence type="ECO:0000256" key="12">
    <source>
        <dbReference type="ARBA" id="ARBA00023136"/>
    </source>
</evidence>
<evidence type="ECO:0000259" key="15">
    <source>
        <dbReference type="PROSITE" id="PS51711"/>
    </source>
</evidence>
<feature type="transmembrane region" description="Helical" evidence="14">
    <location>
        <begin position="651"/>
        <end position="671"/>
    </location>
</feature>
<dbReference type="Gene3D" id="3.40.50.300">
    <property type="entry name" value="P-loop containing nucleotide triphosphate hydrolases"/>
    <property type="match status" value="1"/>
</dbReference>
<comment type="similarity">
    <text evidence="14">Belongs to the TRAFAC class TrmE-Era-EngA-EngB-Septin-like GTPase superfamily. FeoB GTPase (TC 9.A.8) family.</text>
</comment>
<feature type="domain" description="FeoB-type G" evidence="15">
    <location>
        <begin position="34"/>
        <end position="219"/>
    </location>
</feature>
<dbReference type="PRINTS" id="PR00326">
    <property type="entry name" value="GTP1OBG"/>
</dbReference>
<feature type="transmembrane region" description="Helical" evidence="14">
    <location>
        <begin position="269"/>
        <end position="288"/>
    </location>
</feature>
<dbReference type="Pfam" id="PF02421">
    <property type="entry name" value="FeoB_N"/>
    <property type="match status" value="2"/>
</dbReference>
<evidence type="ECO:0000313" key="16">
    <source>
        <dbReference type="EMBL" id="WZW97528.1"/>
    </source>
</evidence>
<dbReference type="InterPro" id="IPR050860">
    <property type="entry name" value="FeoB_GTPase"/>
</dbReference>
<keyword evidence="10" id="KW-0406">Ion transport</keyword>
<protein>
    <recommendedName>
        <fullName evidence="13 14">Ferrous iron transport protein B</fullName>
    </recommendedName>
</protein>
<evidence type="ECO:0000256" key="9">
    <source>
        <dbReference type="ARBA" id="ARBA00023004"/>
    </source>
</evidence>
<keyword evidence="5 14" id="KW-0410">Iron transport</keyword>
<keyword evidence="3 14" id="KW-0813">Transport</keyword>
<dbReference type="InterPro" id="IPR030389">
    <property type="entry name" value="G_FEOB_dom"/>
</dbReference>
<evidence type="ECO:0000256" key="10">
    <source>
        <dbReference type="ARBA" id="ARBA00023065"/>
    </source>
</evidence>
<dbReference type="PANTHER" id="PTHR43185:SF1">
    <property type="entry name" value="FE(2+) TRANSPORTER FEOB"/>
    <property type="match status" value="1"/>
</dbReference>
<evidence type="ECO:0000256" key="11">
    <source>
        <dbReference type="ARBA" id="ARBA00023134"/>
    </source>
</evidence>
<dbReference type="InterPro" id="IPR011642">
    <property type="entry name" value="Gate_dom"/>
</dbReference>
<evidence type="ECO:0000256" key="6">
    <source>
        <dbReference type="ARBA" id="ARBA00022692"/>
    </source>
</evidence>
<dbReference type="InterPro" id="IPR003373">
    <property type="entry name" value="Fe2_transport_prot-B"/>
</dbReference>
<keyword evidence="9 14" id="KW-0408">Iron</keyword>
<sequence>MTATGTRRLKVAPALPTIQAACHGPAGRGAGEGAPVVALAGAPNVGKSTLFNALTGLRATTGNWPGTTVDVGRGVWRFRAGDRVCACEHCEGTCAAHQPSEFTLVDLPGAYSLDPISPDEELTRALLVDAPAAERLDAVVVVVDAAHLARSLHLVCQLRESTHRVVVALTMTDVARQAGVEVDSHALAEAVGCPVVVVDPRRRTGLDNLTRFVRESLARPRPTARVVAPASDDLAREDERFGWIEAAVDAGTTTSGAQRMSFSDRVDRVALHPVAGPLLFLAVMWLVFQITTTVAAPLQDALDGLFTGPVSDAVRAGLGLVGLGGTWVEGLLVDGLVAGVGMLLTFVPLMALMFVLLALLEDSGYLARAAVVSDKLMRSIGLPGKAFLPLIVGFGCNVPAISATRILGDARQRILTALLVPFTSCTARLTVYVMVGTIFFGRAAGTVVFVMYLLSILFVVGVGLALRATLWRTMGAEPLVLDLPPYQAPTLRLTASVTWTRLQGFLRTASGIIVVTVCAVWLLQSIPTQQGESFGSVPVEDSVYAAGARAVAPVFAPAGFDAWQTTSALVVGFVAKEAVISSWAQTYAVTEPAEGEDPGDLGAAIMGAFEESSGGHPLPAVWAFLIFLMAYTPCVATVAAQHREIGLRWTLFGIAVQLAVAWTAAVAVFQIGRLFW</sequence>
<keyword evidence="6 14" id="KW-0812">Transmembrane</keyword>
<dbReference type="SUPFAM" id="SSF52540">
    <property type="entry name" value="P-loop containing nucleoside triphosphate hydrolases"/>
    <property type="match status" value="1"/>
</dbReference>
<keyword evidence="17" id="KW-1185">Reference proteome</keyword>
<keyword evidence="7" id="KW-0547">Nucleotide-binding</keyword>
<dbReference type="NCBIfam" id="TIGR00437">
    <property type="entry name" value="feoB"/>
    <property type="match status" value="1"/>
</dbReference>
<dbReference type="PANTHER" id="PTHR43185">
    <property type="entry name" value="FERROUS IRON TRANSPORT PROTEIN B"/>
    <property type="match status" value="1"/>
</dbReference>
<evidence type="ECO:0000256" key="7">
    <source>
        <dbReference type="ARBA" id="ARBA00022741"/>
    </source>
</evidence>
<dbReference type="RefSeq" id="WP_342371898.1">
    <property type="nucleotide sequence ID" value="NZ_CP115965.1"/>
</dbReference>
<evidence type="ECO:0000313" key="17">
    <source>
        <dbReference type="Proteomes" id="UP001434337"/>
    </source>
</evidence>
<comment type="function">
    <text evidence="1 14">Probable transporter of a GTP-driven Fe(2+) uptake system.</text>
</comment>
<name>A0ABZ3C4W1_9ACTN</name>
<feature type="transmembrane region" description="Helical" evidence="14">
    <location>
        <begin position="504"/>
        <end position="523"/>
    </location>
</feature>
<evidence type="ECO:0000256" key="3">
    <source>
        <dbReference type="ARBA" id="ARBA00022448"/>
    </source>
</evidence>
<keyword evidence="12 14" id="KW-0472">Membrane</keyword>
<feature type="transmembrane region" description="Helical" evidence="14">
    <location>
        <begin position="620"/>
        <end position="639"/>
    </location>
</feature>
<evidence type="ECO:0000256" key="5">
    <source>
        <dbReference type="ARBA" id="ARBA00022496"/>
    </source>
</evidence>
<keyword evidence="8 14" id="KW-1133">Transmembrane helix</keyword>
<comment type="subcellular location">
    <subcellularLocation>
        <location evidence="14">Cell inner membrane</location>
        <topology evidence="14">Multi-pass membrane protein</topology>
    </subcellularLocation>
    <subcellularLocation>
        <location evidence="2">Cell membrane</location>
        <topology evidence="2">Multi-pass membrane protein</topology>
    </subcellularLocation>
</comment>
<evidence type="ECO:0000256" key="14">
    <source>
        <dbReference type="RuleBase" id="RU362098"/>
    </source>
</evidence>
<dbReference type="PROSITE" id="PS51711">
    <property type="entry name" value="G_FEOB"/>
    <property type="match status" value="1"/>
</dbReference>
<evidence type="ECO:0000256" key="8">
    <source>
        <dbReference type="ARBA" id="ARBA00022989"/>
    </source>
</evidence>
<keyword evidence="4" id="KW-1003">Cell membrane</keyword>
<feature type="transmembrane region" description="Helical" evidence="14">
    <location>
        <begin position="446"/>
        <end position="466"/>
    </location>
</feature>
<evidence type="ECO:0000256" key="13">
    <source>
        <dbReference type="NCBIfam" id="TIGR00437"/>
    </source>
</evidence>